<reference evidence="1 2" key="1">
    <citation type="submission" date="2017-06" db="EMBL/GenBank/DDBJ databases">
        <authorList>
            <person name="Varghese N."/>
            <person name="Submissions S."/>
        </authorList>
    </citation>
    <scope>NUCLEOTIDE SEQUENCE [LARGE SCALE GENOMIC DNA]</scope>
    <source>
        <strain evidence="1 2">DSM 26989</strain>
    </source>
</reference>
<evidence type="ECO:0000313" key="1">
    <source>
        <dbReference type="EMBL" id="SNR87807.1"/>
    </source>
</evidence>
<organism evidence="1 2">
    <name type="scientific">Prevotella jejuni</name>
    <dbReference type="NCBI Taxonomy" id="1177574"/>
    <lineage>
        <taxon>Bacteria</taxon>
        <taxon>Pseudomonadati</taxon>
        <taxon>Bacteroidota</taxon>
        <taxon>Bacteroidia</taxon>
        <taxon>Bacteroidales</taxon>
        <taxon>Prevotellaceae</taxon>
        <taxon>Prevotella</taxon>
    </lineage>
</organism>
<comment type="caution">
    <text evidence="1">The sequence shown here is derived from an EMBL/GenBank/DDBJ whole genome shotgun (WGS) entry which is preliminary data.</text>
</comment>
<evidence type="ECO:0000313" key="2">
    <source>
        <dbReference type="Proteomes" id="UP000198427"/>
    </source>
</evidence>
<name>A0AA94IUR9_9BACT</name>
<sequence>MRWQGDDYTPFLQAISCVFCKDISTGKDIEYKAKKPQSVVENDRIRFITPICPRG</sequence>
<dbReference type="AlphaFoldDB" id="A0AA94IUR9"/>
<dbReference type="EMBL" id="FZNZ01000016">
    <property type="protein sequence ID" value="SNR87807.1"/>
    <property type="molecule type" value="Genomic_DNA"/>
</dbReference>
<proteinExistence type="predicted"/>
<accession>A0AA94IUR9</accession>
<keyword evidence="2" id="KW-1185">Reference proteome</keyword>
<gene>
    <name evidence="1" type="ORF">SAMN06265364_11653</name>
</gene>
<protein>
    <submittedName>
        <fullName evidence="1">Uncharacterized protein</fullName>
    </submittedName>
</protein>
<dbReference type="Proteomes" id="UP000198427">
    <property type="component" value="Unassembled WGS sequence"/>
</dbReference>